<gene>
    <name evidence="1" type="ORF">CBG59_11130</name>
</gene>
<organism evidence="1 2">
    <name type="scientific">Fusobacterium nucleatum subsp. polymorphum</name>
    <name type="common">Fusobacterium polymorphum</name>
    <dbReference type="NCBI Taxonomy" id="76857"/>
    <lineage>
        <taxon>Bacteria</taxon>
        <taxon>Fusobacteriati</taxon>
        <taxon>Fusobacteriota</taxon>
        <taxon>Fusobacteriia</taxon>
        <taxon>Fusobacteriales</taxon>
        <taxon>Fusobacteriaceae</taxon>
        <taxon>Fusobacterium</taxon>
    </lineage>
</organism>
<dbReference type="Proteomes" id="UP000221852">
    <property type="component" value="Unassembled WGS sequence"/>
</dbReference>
<sequence>MGIHCYESEIGNNNIFVDGDYTVSQNILPKEKILNIYENMCNYYYFKNLITYKLRLHNFILETLPYYEWTPEEEQEFFIVLGDTSEFLDEQINYYKAAIDVFPNSIDAKRLKWAYIKCIIIKFFRELFPVNN</sequence>
<dbReference type="AlphaFoldDB" id="A0A2C6AQL4"/>
<dbReference type="EMBL" id="NIRQ01000001">
    <property type="protein sequence ID" value="PHI14180.1"/>
    <property type="molecule type" value="Genomic_DNA"/>
</dbReference>
<evidence type="ECO:0000313" key="1">
    <source>
        <dbReference type="EMBL" id="PHI14180.1"/>
    </source>
</evidence>
<accession>A0A2C6AQL4</accession>
<reference evidence="1 2" key="1">
    <citation type="submission" date="2017-06" db="EMBL/GenBank/DDBJ databases">
        <title>Draft genome sequence of Fusobacterium nucleatum subsp. polymorphum KCOM 1330 (=ChDC F330).</title>
        <authorList>
            <person name="Kook J.-K."/>
            <person name="Park S.-N."/>
            <person name="Lim Y.K."/>
            <person name="Roh H."/>
        </authorList>
    </citation>
    <scope>NUCLEOTIDE SEQUENCE [LARGE SCALE GENOMIC DNA]</scope>
    <source>
        <strain evidence="2">KCOM 1330 (ChDC F330)</strain>
    </source>
</reference>
<proteinExistence type="predicted"/>
<comment type="caution">
    <text evidence="1">The sequence shown here is derived from an EMBL/GenBank/DDBJ whole genome shotgun (WGS) entry which is preliminary data.</text>
</comment>
<protein>
    <submittedName>
        <fullName evidence="1">Uncharacterized protein</fullName>
    </submittedName>
</protein>
<evidence type="ECO:0000313" key="2">
    <source>
        <dbReference type="Proteomes" id="UP000221852"/>
    </source>
</evidence>
<dbReference type="RefSeq" id="WP_098995052.1">
    <property type="nucleotide sequence ID" value="NZ_CP084159.1"/>
</dbReference>
<name>A0A2C6AQL4_FUSNP</name>